<evidence type="ECO:0000259" key="2">
    <source>
        <dbReference type="PROSITE" id="PS50097"/>
    </source>
</evidence>
<evidence type="ECO:0000256" key="1">
    <source>
        <dbReference type="SAM" id="MobiDB-lite"/>
    </source>
</evidence>
<dbReference type="CDD" id="cd18186">
    <property type="entry name" value="BTB_POZ_ZBTB_KLHL-like"/>
    <property type="match status" value="1"/>
</dbReference>
<dbReference type="Gene3D" id="3.30.710.10">
    <property type="entry name" value="Potassium Channel Kv1.1, Chain A"/>
    <property type="match status" value="1"/>
</dbReference>
<protein>
    <submittedName>
        <fullName evidence="4">BTB domain-containing protein</fullName>
    </submittedName>
</protein>
<dbReference type="InterPro" id="IPR000210">
    <property type="entry name" value="BTB/POZ_dom"/>
</dbReference>
<dbReference type="Pfam" id="PF00651">
    <property type="entry name" value="BTB"/>
    <property type="match status" value="1"/>
</dbReference>
<dbReference type="Pfam" id="PF07707">
    <property type="entry name" value="BACK"/>
    <property type="match status" value="1"/>
</dbReference>
<dbReference type="Gene3D" id="1.25.40.420">
    <property type="match status" value="1"/>
</dbReference>
<dbReference type="PANTHER" id="PTHR45632">
    <property type="entry name" value="LD33804P"/>
    <property type="match status" value="1"/>
</dbReference>
<dbReference type="InterPro" id="IPR011333">
    <property type="entry name" value="SKP1/BTB/POZ_sf"/>
</dbReference>
<sequence length="586" mass="68723">MPRHNRNHFDDDEDEEDYYGDEDYYDDDSEPEDETANEDSEPENETAMIQRNICVLQLQKFDLFESQNKETGHFDVTFEIDKKFLHAHKFALAAASKTFQTQFSKRWTEKVNDDEPIKIQNYSYEEFLQLLCFLYSGVCKLTSDNVFSLTDMGEFYDLPLLKEYCDKFMSKLKNDVDIDNVYDKVDFALRYSLSDYLNSIKKFIRQNFESLAKSEQFMIFKKPFVQVMMSVERSFDEEKLLESVYKWAVHQATLKKDAQNSDEFNMAVAIKNELYGIISDVKFAEINLEFVLQFVADKELIFSTSELYTMFYLSFHENREELLFKALYGLAEKEAKAKIACSHNRINLNDLIKAEASKFLSEVNFGGMSFEFIMNFVAKKSFLFTPSELYKIVSNCKRRQDQEAELFKSLVKLAEDQEIEKQKEAMKDNFLLSEAVKNALSENLSSIKFQLMPYKFLFDFVVEKGFFLGPFDISGFAFKSIADSENKEDAFKNVYYLSEKQALRKHKDAIANFPNFKLIDAVKLEMLQAFHLFKFSEMDVEFLKDFIVDKGFIIFPKELRAFFMNSRARYGNEEKAFKAVSVTLFI</sequence>
<feature type="domain" description="BTB" evidence="2">
    <location>
        <begin position="74"/>
        <end position="143"/>
    </location>
</feature>
<dbReference type="WBParaSite" id="PSU_v2.g10904.t1">
    <property type="protein sequence ID" value="PSU_v2.g10904.t1"/>
    <property type="gene ID" value="PSU_v2.g10904"/>
</dbReference>
<feature type="compositionally biased region" description="Acidic residues" evidence="1">
    <location>
        <begin position="10"/>
        <end position="44"/>
    </location>
</feature>
<evidence type="ECO:0000313" key="3">
    <source>
        <dbReference type="Proteomes" id="UP000887577"/>
    </source>
</evidence>
<keyword evidence="3" id="KW-1185">Reference proteome</keyword>
<dbReference type="AlphaFoldDB" id="A0A914XVA5"/>
<accession>A0A914XVA5</accession>
<name>A0A914XVA5_9BILA</name>
<dbReference type="PROSITE" id="PS50097">
    <property type="entry name" value="BTB"/>
    <property type="match status" value="1"/>
</dbReference>
<reference evidence="4" key="1">
    <citation type="submission" date="2022-11" db="UniProtKB">
        <authorList>
            <consortium name="WormBaseParasite"/>
        </authorList>
    </citation>
    <scope>IDENTIFICATION</scope>
</reference>
<evidence type="ECO:0000313" key="4">
    <source>
        <dbReference type="WBParaSite" id="PSU_v2.g10904.t1"/>
    </source>
</evidence>
<organism evidence="3 4">
    <name type="scientific">Panagrolaimus superbus</name>
    <dbReference type="NCBI Taxonomy" id="310955"/>
    <lineage>
        <taxon>Eukaryota</taxon>
        <taxon>Metazoa</taxon>
        <taxon>Ecdysozoa</taxon>
        <taxon>Nematoda</taxon>
        <taxon>Chromadorea</taxon>
        <taxon>Rhabditida</taxon>
        <taxon>Tylenchina</taxon>
        <taxon>Panagrolaimomorpha</taxon>
        <taxon>Panagrolaimoidea</taxon>
        <taxon>Panagrolaimidae</taxon>
        <taxon>Panagrolaimus</taxon>
    </lineage>
</organism>
<dbReference type="SMART" id="SM00225">
    <property type="entry name" value="BTB"/>
    <property type="match status" value="1"/>
</dbReference>
<dbReference type="SUPFAM" id="SSF54695">
    <property type="entry name" value="POZ domain"/>
    <property type="match status" value="1"/>
</dbReference>
<proteinExistence type="predicted"/>
<dbReference type="Proteomes" id="UP000887577">
    <property type="component" value="Unplaced"/>
</dbReference>
<dbReference type="InterPro" id="IPR011705">
    <property type="entry name" value="BACK"/>
</dbReference>
<feature type="region of interest" description="Disordered" evidence="1">
    <location>
        <begin position="1"/>
        <end position="45"/>
    </location>
</feature>